<gene>
    <name evidence="1" type="ORF">NWFMUON74_61180</name>
</gene>
<name>A0A7G1KUW3_9NOCA</name>
<dbReference type="AlphaFoldDB" id="A0A7G1KUW3"/>
<dbReference type="EMBL" id="AP023396">
    <property type="protein sequence ID" value="BCK58346.1"/>
    <property type="molecule type" value="Genomic_DNA"/>
</dbReference>
<dbReference type="Proteomes" id="UP000516173">
    <property type="component" value="Chromosome"/>
</dbReference>
<dbReference type="RefSeq" id="WP_187685106.1">
    <property type="nucleotide sequence ID" value="NZ_AP023396.1"/>
</dbReference>
<proteinExistence type="predicted"/>
<keyword evidence="2" id="KW-1185">Reference proteome</keyword>
<reference evidence="1 2" key="1">
    <citation type="submission" date="2020-08" db="EMBL/GenBank/DDBJ databases">
        <title>Genome Sequencing of Nocardia wallacei strain FMUON74 and assembly.</title>
        <authorList>
            <person name="Toyokawa M."/>
            <person name="Uesaka K."/>
        </authorList>
    </citation>
    <scope>NUCLEOTIDE SEQUENCE [LARGE SCALE GENOMIC DNA]</scope>
    <source>
        <strain evidence="1 2">FMUON74</strain>
    </source>
</reference>
<dbReference type="KEGG" id="nwl:NWFMUON74_61180"/>
<evidence type="ECO:0000313" key="1">
    <source>
        <dbReference type="EMBL" id="BCK58346.1"/>
    </source>
</evidence>
<protein>
    <submittedName>
        <fullName evidence="1">Uncharacterized protein</fullName>
    </submittedName>
</protein>
<organism evidence="1 2">
    <name type="scientific">Nocardia wallacei</name>
    <dbReference type="NCBI Taxonomy" id="480035"/>
    <lineage>
        <taxon>Bacteria</taxon>
        <taxon>Bacillati</taxon>
        <taxon>Actinomycetota</taxon>
        <taxon>Actinomycetes</taxon>
        <taxon>Mycobacteriales</taxon>
        <taxon>Nocardiaceae</taxon>
        <taxon>Nocardia</taxon>
    </lineage>
</organism>
<evidence type="ECO:0000313" key="2">
    <source>
        <dbReference type="Proteomes" id="UP000516173"/>
    </source>
</evidence>
<sequence>MTPGTDISDVLDALHSDPSPVSRIVSKILDDVTGRWPAAWDTTAPRRQAEIVEHWERLVHEALADADTTVSPSGMIRVHVQPSGGDRDRMAAEARTVIAALTQAFLPPAEARPPIAGTFTYPAIGVTEPLPYNATGAEIDAAARKDQVQ</sequence>
<accession>A0A7G1KUW3</accession>
<dbReference type="GeneID" id="80350532"/>